<keyword evidence="1 4" id="KW-0028">Amino-acid biosynthesis</keyword>
<comment type="pathway">
    <text evidence="4">Amino-acid biosynthesis; L-methionine biosynthesis via salvage pathway; L-methionine from S-methyl-5-thio-alpha-D-ribose 1-phosphate: step 4/6.</text>
</comment>
<comment type="cofactor">
    <cofactor evidence="4">
        <name>Mg(2+)</name>
        <dbReference type="ChEBI" id="CHEBI:18420"/>
    </cofactor>
    <text evidence="4">Binds 1 Mg(2+) ion per subunit.</text>
</comment>
<comment type="pathway">
    <text evidence="4">Amino-acid biosynthesis; L-methionine biosynthesis via salvage pathway; L-methionine from S-methyl-5-thio-alpha-D-ribose 1-phosphate: step 3/6.</text>
</comment>
<dbReference type="Gene3D" id="1.10.720.60">
    <property type="match status" value="1"/>
</dbReference>
<keyword evidence="4" id="KW-0479">Metal-binding</keyword>
<dbReference type="Proteomes" id="UP001557484">
    <property type="component" value="Unassembled WGS sequence"/>
</dbReference>
<dbReference type="SFLD" id="SFLDG01133">
    <property type="entry name" value="C1.5.4:_Enolase-phosphatase_Li"/>
    <property type="match status" value="1"/>
</dbReference>
<keyword evidence="3 4" id="KW-0486">Methionine biosynthesis</keyword>
<dbReference type="SFLD" id="SFLDG01129">
    <property type="entry name" value="C1.5:_HAD__Beta-PGM__Phosphata"/>
    <property type="match status" value="1"/>
</dbReference>
<comment type="catalytic activity">
    <reaction evidence="4">
        <text>5-methylsulfanyl-2,3-dioxopentyl phosphate + H2O = 1,2-dihydroxy-5-(methylsulfanyl)pent-1-en-3-one + phosphate</text>
        <dbReference type="Rhea" id="RHEA:21700"/>
        <dbReference type="ChEBI" id="CHEBI:15377"/>
        <dbReference type="ChEBI" id="CHEBI:43474"/>
        <dbReference type="ChEBI" id="CHEBI:49252"/>
        <dbReference type="ChEBI" id="CHEBI:58828"/>
        <dbReference type="EC" id="3.1.3.77"/>
    </reaction>
</comment>
<reference evidence="5 6" key="1">
    <citation type="journal article" date="2011" name="Int. J. Syst. Evol. Microbiol.">
        <title>Zhongshania antarctica gen. nov., sp. nov. and Zhongshania guokunii sp. nov., gammaproteobacteria respectively isolated from coastal attached (fast) ice and surface seawater of the Antarctic.</title>
        <authorList>
            <person name="Li H.J."/>
            <person name="Zhang X.Y."/>
            <person name="Chen C.X."/>
            <person name="Zhang Y.J."/>
            <person name="Gao Z.M."/>
            <person name="Yu Y."/>
            <person name="Chen X.L."/>
            <person name="Chen B."/>
            <person name="Zhang Y.Z."/>
        </authorList>
    </citation>
    <scope>NUCLEOTIDE SEQUENCE [LARGE SCALE GENOMIC DNA]</scope>
    <source>
        <strain evidence="5 6">R06B22</strain>
    </source>
</reference>
<dbReference type="SFLD" id="SFLDS00003">
    <property type="entry name" value="Haloacid_Dehalogenase"/>
    <property type="match status" value="1"/>
</dbReference>
<protein>
    <recommendedName>
        <fullName evidence="4">Enolase-phosphatase E1</fullName>
        <ecNumber evidence="4">3.1.3.77</ecNumber>
    </recommendedName>
    <alternativeName>
        <fullName evidence="4">2,3-diketo-5-methylthio-1-phosphopentane phosphatase</fullName>
    </alternativeName>
</protein>
<dbReference type="PANTHER" id="PTHR20371:SF1">
    <property type="entry name" value="ENOLASE-PHOSPHATASE E1"/>
    <property type="match status" value="1"/>
</dbReference>
<dbReference type="SFLD" id="SFLDF00044">
    <property type="entry name" value="enolase-phosphatase"/>
    <property type="match status" value="1"/>
</dbReference>
<organism evidence="5 6">
    <name type="scientific">Zhongshania arctica</name>
    <dbReference type="NCBI Taxonomy" id="3238302"/>
    <lineage>
        <taxon>Bacteria</taxon>
        <taxon>Pseudomonadati</taxon>
        <taxon>Pseudomonadota</taxon>
        <taxon>Gammaproteobacteria</taxon>
        <taxon>Cellvibrionales</taxon>
        <taxon>Spongiibacteraceae</taxon>
        <taxon>Zhongshania</taxon>
    </lineage>
</organism>
<dbReference type="CDD" id="cd01629">
    <property type="entry name" value="HAD_EP"/>
    <property type="match status" value="1"/>
</dbReference>
<dbReference type="GO" id="GO:0043874">
    <property type="term" value="F:acireductone synthase activity"/>
    <property type="evidence" value="ECO:0007669"/>
    <property type="project" value="UniProtKB-EC"/>
</dbReference>
<dbReference type="SUPFAM" id="SSF56784">
    <property type="entry name" value="HAD-like"/>
    <property type="match status" value="1"/>
</dbReference>
<evidence type="ECO:0000256" key="1">
    <source>
        <dbReference type="ARBA" id="ARBA00022605"/>
    </source>
</evidence>
<dbReference type="InterPro" id="IPR023943">
    <property type="entry name" value="Enolase-ppase_E1"/>
</dbReference>
<dbReference type="Pfam" id="PF00702">
    <property type="entry name" value="Hydrolase"/>
    <property type="match status" value="1"/>
</dbReference>
<comment type="similarity">
    <text evidence="4">Belongs to the HAD-like hydrolase superfamily. MasA/MtnC family.</text>
</comment>
<dbReference type="Gene3D" id="3.40.50.1000">
    <property type="entry name" value="HAD superfamily/HAD-like"/>
    <property type="match status" value="1"/>
</dbReference>
<keyword evidence="2 4" id="KW-0378">Hydrolase</keyword>
<keyword evidence="6" id="KW-1185">Reference proteome</keyword>
<comment type="caution">
    <text evidence="5">The sequence shown here is derived from an EMBL/GenBank/DDBJ whole genome shotgun (WGS) entry which is preliminary data.</text>
</comment>
<dbReference type="HAMAP" id="MF_01681">
    <property type="entry name" value="Salvage_MtnC"/>
    <property type="match status" value="1"/>
</dbReference>
<proteinExistence type="inferred from homology"/>
<dbReference type="NCBIfam" id="TIGR01691">
    <property type="entry name" value="enolase-ppase"/>
    <property type="match status" value="1"/>
</dbReference>
<gene>
    <name evidence="4 5" type="primary">mtnC</name>
    <name evidence="5" type="ORF">AB4875_07530</name>
</gene>
<evidence type="ECO:0000313" key="6">
    <source>
        <dbReference type="Proteomes" id="UP001557484"/>
    </source>
</evidence>
<evidence type="ECO:0000256" key="3">
    <source>
        <dbReference type="ARBA" id="ARBA00023167"/>
    </source>
</evidence>
<comment type="subunit">
    <text evidence="4">Monomer.</text>
</comment>
<accession>A0ABV3TVN7</accession>
<evidence type="ECO:0000256" key="2">
    <source>
        <dbReference type="ARBA" id="ARBA00022801"/>
    </source>
</evidence>
<keyword evidence="4" id="KW-0460">Magnesium</keyword>
<dbReference type="RefSeq" id="WP_368375440.1">
    <property type="nucleotide sequence ID" value="NZ_JBFRYB010000001.1"/>
</dbReference>
<sequence>MIKAIVTDIEGTTSSIQFVHEVLFPYAAKILPDFIRQHRGDRAVEVALTDVADQAGLDNKDTEKLIAQLLQWIAEDKKVTALKTLQGLVWDHGYRHGDYQAHIYPDALSKLIAWHQQGIDLYVYSSGSIHAQKLFFGFNEGGDLQYLFKDYFDTTTGPKREAESYRLIQEAIGIAAKEILFLSDIVEELNAAADAGMHTAWVQRAPAVISTHAQHQSVNSFADIQLPD</sequence>
<evidence type="ECO:0000256" key="4">
    <source>
        <dbReference type="HAMAP-Rule" id="MF_01681"/>
    </source>
</evidence>
<evidence type="ECO:0000313" key="5">
    <source>
        <dbReference type="EMBL" id="MEX1665336.1"/>
    </source>
</evidence>
<comment type="function">
    <text evidence="4">Bifunctional enzyme that catalyzes the enolization of 2,3-diketo-5-methylthiopentyl-1-phosphate (DK-MTP-1-P) into the intermediate 2-hydroxy-3-keto-5-methylthiopentenyl-1-phosphate (HK-MTPenyl-1-P), which is then dephosphorylated to form the acireductone 1,2-dihydroxy-3-keto-5-methylthiopentene (DHK-MTPene).</text>
</comment>
<dbReference type="InterPro" id="IPR036412">
    <property type="entry name" value="HAD-like_sf"/>
</dbReference>
<dbReference type="PANTHER" id="PTHR20371">
    <property type="entry name" value="ENOLASE-PHOSPHATASE E1"/>
    <property type="match status" value="1"/>
</dbReference>
<dbReference type="InterPro" id="IPR023214">
    <property type="entry name" value="HAD_sf"/>
</dbReference>
<dbReference type="EMBL" id="JBFRYB010000001">
    <property type="protein sequence ID" value="MEX1665336.1"/>
    <property type="molecule type" value="Genomic_DNA"/>
</dbReference>
<dbReference type="EC" id="3.1.3.77" evidence="4"/>
<name>A0ABV3TVN7_9GAMM</name>